<accession>A0A9P0ZRB3</accession>
<evidence type="ECO:0008006" key="3">
    <source>
        <dbReference type="Google" id="ProtNLM"/>
    </source>
</evidence>
<organism evidence="1 2">
    <name type="scientific">Cuscuta europaea</name>
    <name type="common">European dodder</name>
    <dbReference type="NCBI Taxonomy" id="41803"/>
    <lineage>
        <taxon>Eukaryota</taxon>
        <taxon>Viridiplantae</taxon>
        <taxon>Streptophyta</taxon>
        <taxon>Embryophyta</taxon>
        <taxon>Tracheophyta</taxon>
        <taxon>Spermatophyta</taxon>
        <taxon>Magnoliopsida</taxon>
        <taxon>eudicotyledons</taxon>
        <taxon>Gunneridae</taxon>
        <taxon>Pentapetalae</taxon>
        <taxon>asterids</taxon>
        <taxon>lamiids</taxon>
        <taxon>Solanales</taxon>
        <taxon>Convolvulaceae</taxon>
        <taxon>Cuscuteae</taxon>
        <taxon>Cuscuta</taxon>
        <taxon>Cuscuta subgen. Cuscuta</taxon>
    </lineage>
</organism>
<keyword evidence="2" id="KW-1185">Reference proteome</keyword>
<dbReference type="AlphaFoldDB" id="A0A9P0ZRB3"/>
<proteinExistence type="predicted"/>
<gene>
    <name evidence="1" type="ORF">CEURO_LOCUS19499</name>
</gene>
<evidence type="ECO:0000313" key="2">
    <source>
        <dbReference type="Proteomes" id="UP001152484"/>
    </source>
</evidence>
<dbReference type="EMBL" id="CAMAPE010000058">
    <property type="protein sequence ID" value="CAH9112076.1"/>
    <property type="molecule type" value="Genomic_DNA"/>
</dbReference>
<name>A0A9P0ZRB3_CUSEU</name>
<dbReference type="Proteomes" id="UP001152484">
    <property type="component" value="Unassembled WGS sequence"/>
</dbReference>
<sequence length="87" mass="10420">MHVSMNHKEGVWIVSVFEKIHNHDLLSPSKIHLIRSHRKVSSKRALINEWEMLILRHIHKLGCWRMKSDVSLLWGAQRLIYIIIMHH</sequence>
<dbReference type="OrthoDB" id="688325at2759"/>
<evidence type="ECO:0000313" key="1">
    <source>
        <dbReference type="EMBL" id="CAH9112076.1"/>
    </source>
</evidence>
<protein>
    <recommendedName>
        <fullName evidence="3">Protein FAR1-RELATED SEQUENCE</fullName>
    </recommendedName>
</protein>
<comment type="caution">
    <text evidence="1">The sequence shown here is derived from an EMBL/GenBank/DDBJ whole genome shotgun (WGS) entry which is preliminary data.</text>
</comment>
<reference evidence="1" key="1">
    <citation type="submission" date="2022-07" db="EMBL/GenBank/DDBJ databases">
        <authorList>
            <person name="Macas J."/>
            <person name="Novak P."/>
            <person name="Neumann P."/>
        </authorList>
    </citation>
    <scope>NUCLEOTIDE SEQUENCE</scope>
</reference>